<keyword evidence="4" id="KW-1185">Reference proteome</keyword>
<evidence type="ECO:0000259" key="2">
    <source>
        <dbReference type="Pfam" id="PF20515"/>
    </source>
</evidence>
<evidence type="ECO:0000256" key="1">
    <source>
        <dbReference type="SAM" id="MobiDB-lite"/>
    </source>
</evidence>
<comment type="caution">
    <text evidence="3">The sequence shown here is derived from an EMBL/GenBank/DDBJ whole genome shotgun (WGS) entry which is preliminary data.</text>
</comment>
<sequence length="384" mass="44057">MDSLPMKPAKQTRIGNNNKRSLSSPAENNGNINQEGKKSKTEKRRMRKELKKKGDTERKLEADERQRQIDEESMEEEKKREDAKKRELISHLKAVVQAFTGAQDVYIHLVDSNCLEYVSKLKDLERKNCAPLDSHMPDFPKEQTTFIHESGLHVGYDRATQSVVFQAKITPWTEMNPSRFNKVTESIDTLMDYTKVANSINNNGSQHLKHEKGSTELPGKKFGKMFAAGWHAPLGEQETEIGYYSWKRQSEKQQNVYSQCVTDLSAVHDAYSEGLRSMYPMEHQAMLDVAARTGIPDFSQTEIDEENTIMPALANSITITCNDFSNYLHTDRDESHIAYGWWWIGSRKNRLGRWELDIDNHNHSDVKGGAFLIGQYGYAVDFER</sequence>
<evidence type="ECO:0000313" key="3">
    <source>
        <dbReference type="EMBL" id="KAK7447682.1"/>
    </source>
</evidence>
<reference evidence="3 4" key="1">
    <citation type="submission" date="2024-01" db="EMBL/GenBank/DDBJ databases">
        <title>A draft genome for the cacao thread blight pathogen Marasmiellus scandens.</title>
        <authorList>
            <person name="Baruah I.K."/>
            <person name="Leung J."/>
            <person name="Bukari Y."/>
            <person name="Amoako-Attah I."/>
            <person name="Meinhardt L.W."/>
            <person name="Bailey B.A."/>
            <person name="Cohen S.P."/>
        </authorList>
    </citation>
    <scope>NUCLEOTIDE SEQUENCE [LARGE SCALE GENOMIC DNA]</scope>
    <source>
        <strain evidence="3 4">GH-19</strain>
    </source>
</reference>
<dbReference type="EMBL" id="JBANRG010000040">
    <property type="protein sequence ID" value="KAK7447682.1"/>
    <property type="molecule type" value="Genomic_DNA"/>
</dbReference>
<feature type="compositionally biased region" description="Polar residues" evidence="1">
    <location>
        <begin position="13"/>
        <end position="34"/>
    </location>
</feature>
<evidence type="ECO:0000313" key="4">
    <source>
        <dbReference type="Proteomes" id="UP001498398"/>
    </source>
</evidence>
<protein>
    <recommendedName>
        <fullName evidence="2">Tet-like 2OG-Fe(II) oxygenase domain-containing protein</fullName>
    </recommendedName>
</protein>
<proteinExistence type="predicted"/>
<dbReference type="Pfam" id="PF20515">
    <property type="entry name" value="2OG-FeII_Oxy_6"/>
    <property type="match status" value="1"/>
</dbReference>
<feature type="domain" description="Tet-like 2OG-Fe(II) oxygenase" evidence="2">
    <location>
        <begin position="178"/>
        <end position="383"/>
    </location>
</feature>
<name>A0ABR1J6I6_9AGAR</name>
<accession>A0ABR1J6I6</accession>
<feature type="compositionally biased region" description="Basic and acidic residues" evidence="1">
    <location>
        <begin position="52"/>
        <end position="83"/>
    </location>
</feature>
<feature type="compositionally biased region" description="Basic residues" evidence="1">
    <location>
        <begin position="40"/>
        <end position="51"/>
    </location>
</feature>
<dbReference type="InterPro" id="IPR046798">
    <property type="entry name" value="2OG-FeII_Oxy_6"/>
</dbReference>
<feature type="region of interest" description="Disordered" evidence="1">
    <location>
        <begin position="1"/>
        <end position="83"/>
    </location>
</feature>
<gene>
    <name evidence="3" type="ORF">VKT23_013938</name>
</gene>
<organism evidence="3 4">
    <name type="scientific">Marasmiellus scandens</name>
    <dbReference type="NCBI Taxonomy" id="2682957"/>
    <lineage>
        <taxon>Eukaryota</taxon>
        <taxon>Fungi</taxon>
        <taxon>Dikarya</taxon>
        <taxon>Basidiomycota</taxon>
        <taxon>Agaricomycotina</taxon>
        <taxon>Agaricomycetes</taxon>
        <taxon>Agaricomycetidae</taxon>
        <taxon>Agaricales</taxon>
        <taxon>Marasmiineae</taxon>
        <taxon>Omphalotaceae</taxon>
        <taxon>Marasmiellus</taxon>
    </lineage>
</organism>
<dbReference type="Proteomes" id="UP001498398">
    <property type="component" value="Unassembled WGS sequence"/>
</dbReference>